<organism evidence="1">
    <name type="scientific">marine metagenome</name>
    <dbReference type="NCBI Taxonomy" id="408172"/>
    <lineage>
        <taxon>unclassified sequences</taxon>
        <taxon>metagenomes</taxon>
        <taxon>ecological metagenomes</taxon>
    </lineage>
</organism>
<gene>
    <name evidence="1" type="ORF">METZ01_LOCUS176890</name>
</gene>
<dbReference type="CDD" id="cd24013">
    <property type="entry name" value="ASKHA_ATPase_BT3980-like"/>
    <property type="match status" value="1"/>
</dbReference>
<accession>A0A382CD63</accession>
<dbReference type="Gene3D" id="3.30.420.250">
    <property type="match status" value="1"/>
</dbReference>
<dbReference type="Gene3D" id="3.30.420.260">
    <property type="match status" value="1"/>
</dbReference>
<dbReference type="AlphaFoldDB" id="A0A382CD63"/>
<dbReference type="InterPro" id="IPR024213">
    <property type="entry name" value="DUF3822"/>
</dbReference>
<evidence type="ECO:0008006" key="2">
    <source>
        <dbReference type="Google" id="ProtNLM"/>
    </source>
</evidence>
<name>A0A382CD63_9ZZZZ</name>
<evidence type="ECO:0000313" key="1">
    <source>
        <dbReference type="EMBL" id="SVB24036.1"/>
    </source>
</evidence>
<protein>
    <recommendedName>
        <fullName evidence="2">DUF3822 domain-containing protein</fullName>
    </recommendedName>
</protein>
<dbReference type="EMBL" id="UINC01033956">
    <property type="protein sequence ID" value="SVB24036.1"/>
    <property type="molecule type" value="Genomic_DNA"/>
</dbReference>
<dbReference type="Pfam" id="PF12864">
    <property type="entry name" value="DUF3822"/>
    <property type="match status" value="1"/>
</dbReference>
<sequence length="257" mass="30334">MSIHISLNGLSFCIIDLISKEIDFLRTYSLSKNSTPKKLLKTLKKGFKENGELRNSFSSVKIIHYNNLSTVVPEPLFDKKNALSYLKFNSKILQNDYVAYDRIFNNECVNVFIPYVNINNYIFKMFDSFVYNHYSSIILEKVKLNEKNTTTPSLYLNININHMEITYFVKNKLVFYNRFDFNTKEDVMYYLLFTIDQLKLNPEEIPVVITGNISEDDDNYKIIYKYIRNVSIFNSEINQENKFYNSLKSDITLLNSF</sequence>
<proteinExistence type="predicted"/>
<reference evidence="1" key="1">
    <citation type="submission" date="2018-05" db="EMBL/GenBank/DDBJ databases">
        <authorList>
            <person name="Lanie J.A."/>
            <person name="Ng W.-L."/>
            <person name="Kazmierczak K.M."/>
            <person name="Andrzejewski T.M."/>
            <person name="Davidsen T.M."/>
            <person name="Wayne K.J."/>
            <person name="Tettelin H."/>
            <person name="Glass J.I."/>
            <person name="Rusch D."/>
            <person name="Podicherti R."/>
            <person name="Tsui H.-C.T."/>
            <person name="Winkler M.E."/>
        </authorList>
    </citation>
    <scope>NUCLEOTIDE SEQUENCE</scope>
</reference>